<dbReference type="Proteomes" id="UP001629288">
    <property type="component" value="Unassembled WGS sequence"/>
</dbReference>
<protein>
    <submittedName>
        <fullName evidence="1">Thioesterase family protein</fullName>
    </submittedName>
</protein>
<dbReference type="PANTHER" id="PTHR31793:SF24">
    <property type="entry name" value="LONG-CHAIN ACYL-COA THIOESTERASE FADM"/>
    <property type="match status" value="1"/>
</dbReference>
<evidence type="ECO:0000313" key="1">
    <source>
        <dbReference type="EMBL" id="MFM0446969.1"/>
    </source>
</evidence>
<reference evidence="1 2" key="1">
    <citation type="journal article" date="2024" name="Chem. Sci.">
        <title>Discovery of megapolipeptins by genome mining of a Burkholderiales bacteria collection.</title>
        <authorList>
            <person name="Paulo B.S."/>
            <person name="Recchia M.J.J."/>
            <person name="Lee S."/>
            <person name="Fergusson C.H."/>
            <person name="Romanowski S.B."/>
            <person name="Hernandez A."/>
            <person name="Krull N."/>
            <person name="Liu D.Y."/>
            <person name="Cavanagh H."/>
            <person name="Bos A."/>
            <person name="Gray C.A."/>
            <person name="Murphy B.T."/>
            <person name="Linington R.G."/>
            <person name="Eustaquio A.S."/>
        </authorList>
    </citation>
    <scope>NUCLEOTIDE SEQUENCE [LARGE SCALE GENOMIC DNA]</scope>
    <source>
        <strain evidence="1 2">RL17-379-BIB-C</strain>
    </source>
</reference>
<dbReference type="Gene3D" id="3.10.129.10">
    <property type="entry name" value="Hotdog Thioesterase"/>
    <property type="match status" value="1"/>
</dbReference>
<dbReference type="EMBL" id="JAQQDH010000009">
    <property type="protein sequence ID" value="MFM0446969.1"/>
    <property type="molecule type" value="Genomic_DNA"/>
</dbReference>
<dbReference type="InterPro" id="IPR029069">
    <property type="entry name" value="HotDog_dom_sf"/>
</dbReference>
<dbReference type="PANTHER" id="PTHR31793">
    <property type="entry name" value="4-HYDROXYBENZOYL-COA THIOESTERASE FAMILY MEMBER"/>
    <property type="match status" value="1"/>
</dbReference>
<dbReference type="Pfam" id="PF13279">
    <property type="entry name" value="4HBT_2"/>
    <property type="match status" value="1"/>
</dbReference>
<sequence length="209" mass="23450">MRLALVPARQEINAVSKKLFYARGPSADETSALWCRHWPEWPRFYPTRSLSNLLRSKKSRSTMSDFHAVFEMSMPIRWGDMDAFGHVNNTVYFRYMEQVRISWFEQLGLAGSNADGQGPVIVNASMEFLKQLHYPGDVIGRMTVATPGRSSFDTGFELVRADDPSTVYARGAARCVWIDYAAGKSVPVPDLLRETIERAALVKAAEPAA</sequence>
<dbReference type="SUPFAM" id="SSF54637">
    <property type="entry name" value="Thioesterase/thiol ester dehydrase-isomerase"/>
    <property type="match status" value="1"/>
</dbReference>
<comment type="caution">
    <text evidence="1">The sequence shown here is derived from an EMBL/GenBank/DDBJ whole genome shotgun (WGS) entry which is preliminary data.</text>
</comment>
<gene>
    <name evidence="1" type="ORF">PQR00_25525</name>
</gene>
<proteinExistence type="predicted"/>
<organism evidence="1 2">
    <name type="scientific">Paraburkholderia strydomiana</name>
    <dbReference type="NCBI Taxonomy" id="1245417"/>
    <lineage>
        <taxon>Bacteria</taxon>
        <taxon>Pseudomonadati</taxon>
        <taxon>Pseudomonadota</taxon>
        <taxon>Betaproteobacteria</taxon>
        <taxon>Burkholderiales</taxon>
        <taxon>Burkholderiaceae</taxon>
        <taxon>Paraburkholderia</taxon>
    </lineage>
</organism>
<dbReference type="CDD" id="cd00586">
    <property type="entry name" value="4HBT"/>
    <property type="match status" value="1"/>
</dbReference>
<keyword evidence="2" id="KW-1185">Reference proteome</keyword>
<dbReference type="InterPro" id="IPR050563">
    <property type="entry name" value="4-hydroxybenzoyl-CoA_TE"/>
</dbReference>
<name>A0ABW9C8Q2_9BURK</name>
<accession>A0ABW9C8Q2</accession>
<evidence type="ECO:0000313" key="2">
    <source>
        <dbReference type="Proteomes" id="UP001629288"/>
    </source>
</evidence>